<evidence type="ECO:0000313" key="8">
    <source>
        <dbReference type="EMBL" id="KAJ2936662.1"/>
    </source>
</evidence>
<dbReference type="Pfam" id="PF13300">
    <property type="entry name" value="DUF4078"/>
    <property type="match status" value="1"/>
</dbReference>
<evidence type="ECO:0000256" key="2">
    <source>
        <dbReference type="ARBA" id="ARBA00022614"/>
    </source>
</evidence>
<evidence type="ECO:0000313" key="9">
    <source>
        <dbReference type="Proteomes" id="UP001140091"/>
    </source>
</evidence>
<evidence type="ECO:0000256" key="1">
    <source>
        <dbReference type="ARBA" id="ARBA00004123"/>
    </source>
</evidence>
<dbReference type="SMART" id="SM00446">
    <property type="entry name" value="LRRcap"/>
    <property type="match status" value="1"/>
</dbReference>
<dbReference type="SUPFAM" id="SSF52058">
    <property type="entry name" value="L domain-like"/>
    <property type="match status" value="1"/>
</dbReference>
<dbReference type="AlphaFoldDB" id="A0A9W8JLD8"/>
<dbReference type="Pfam" id="PF12799">
    <property type="entry name" value="LRR_4"/>
    <property type="match status" value="2"/>
</dbReference>
<protein>
    <recommendedName>
        <fullName evidence="7">U2A'/phosphoprotein 32 family A C-terminal domain-containing protein</fullName>
    </recommendedName>
</protein>
<feature type="compositionally biased region" description="Basic and acidic residues" evidence="6">
    <location>
        <begin position="698"/>
        <end position="712"/>
    </location>
</feature>
<evidence type="ECO:0000259" key="7">
    <source>
        <dbReference type="SMART" id="SM00446"/>
    </source>
</evidence>
<dbReference type="GO" id="GO:0005634">
    <property type="term" value="C:nucleus"/>
    <property type="evidence" value="ECO:0007669"/>
    <property type="project" value="UniProtKB-SubCell"/>
</dbReference>
<feature type="compositionally biased region" description="Acidic residues" evidence="6">
    <location>
        <begin position="551"/>
        <end position="560"/>
    </location>
</feature>
<dbReference type="InterPro" id="IPR025875">
    <property type="entry name" value="Leu-rich_rpt_4"/>
</dbReference>
<proteinExistence type="inferred from homology"/>
<dbReference type="Gene3D" id="3.80.10.10">
    <property type="entry name" value="Ribonuclease Inhibitor"/>
    <property type="match status" value="2"/>
</dbReference>
<dbReference type="InterPro" id="IPR003603">
    <property type="entry name" value="U2A'_phosphoprotein32A_C"/>
</dbReference>
<dbReference type="EMBL" id="JANBPK010000031">
    <property type="protein sequence ID" value="KAJ2936662.1"/>
    <property type="molecule type" value="Genomic_DNA"/>
</dbReference>
<feature type="non-terminal residue" evidence="8">
    <location>
        <position position="826"/>
    </location>
</feature>
<sequence length="826" mass="92612">MQADDAADAAVKDGGATLHQQPGHDGVVTSKQARVLLPADDGTHQLKTAEHKPATVEDGQDTDEEQDEKEEEDGDAEDTDYLADFPDETPVCELLRHFLHADWIVYNAQELDLIHCRLKLLDELHLERFAASLRRLCLRQNAISKLNPETFHQLTKLEEVDFYDNKLKDVGDAFDKLSVVTSLDLSFNLLKSVPERLHLLTTLSTLYFVQNRISKISGLSTLTNLRSLELGGNRIRKIENLETLVNLEEIWLGKNKISKLEGLGTLKKLKILSIQSNRITKLEGLEELENLDQLYLSHNGIKKIEGLERNLKLTTLDIQYNFIEKLENVSHLTQLEEFWASGNKIPDLTGLDKELRQIETLRTLYLEANPCQTNDMANYRRKIMLTLPQLTQIDATELNIEQVPLRDYISRLSFVRPSSRNTSMSHKSKAKAKGISTSSFFDLKAELSKQEAEFTKNKAAGNSTTIVGGVKRPDKKPTVWARQNKGVAARASRDVELEAISKPTLESARAVLERKAKIYEKLKKGKSGGLSEAQYNSLLVDFDAAGPPDNYEPDSDDVDESLTVPKGPDDERDPIVEYEDEFGRLRTARRSEIPRHLLPREQQEPDADDDIVIYNPEGHFPVYVPSEERMQEIEKKYAEENNPLAAHYDSTRENRAKGAGFYQFSADEETRKAQMEELKASRMETEKARQEAGAIDVRPGEVEGMRDGEDGSKAAGASRAMEKRKRELEERRKLIEAKRRKVQPKADEQPAAPSAHATATKVETAQPGPAEPIDPFAALEAAMSTSQTATGGSKGKTKAAPTDEADDFLSRLEAEFMATKGKKKQG</sequence>
<evidence type="ECO:0000256" key="5">
    <source>
        <dbReference type="ARBA" id="ARBA00023460"/>
    </source>
</evidence>
<feature type="region of interest" description="Disordered" evidence="6">
    <location>
        <begin position="544"/>
        <end position="575"/>
    </location>
</feature>
<feature type="region of interest" description="Disordered" evidence="6">
    <location>
        <begin position="1"/>
        <end position="81"/>
    </location>
</feature>
<name>A0A9W8JLD8_9AGAR</name>
<dbReference type="InterPro" id="IPR001611">
    <property type="entry name" value="Leu-rich_rpt"/>
</dbReference>
<feature type="region of interest" description="Disordered" evidence="6">
    <location>
        <begin position="593"/>
        <end position="613"/>
    </location>
</feature>
<feature type="compositionally biased region" description="Basic and acidic residues" evidence="6">
    <location>
        <begin position="41"/>
        <end position="55"/>
    </location>
</feature>
<keyword evidence="3" id="KW-0677">Repeat</keyword>
<dbReference type="PANTHER" id="PTHR45973:SF23">
    <property type="entry name" value="PROTEIN PHOSPHATASE 1 REGULATORY SUBUNIT 7"/>
    <property type="match status" value="1"/>
</dbReference>
<dbReference type="Proteomes" id="UP001140091">
    <property type="component" value="Unassembled WGS sequence"/>
</dbReference>
<evidence type="ECO:0000256" key="3">
    <source>
        <dbReference type="ARBA" id="ARBA00022737"/>
    </source>
</evidence>
<evidence type="ECO:0000256" key="4">
    <source>
        <dbReference type="ARBA" id="ARBA00023242"/>
    </source>
</evidence>
<keyword evidence="9" id="KW-1185">Reference proteome</keyword>
<feature type="compositionally biased region" description="Basic and acidic residues" evidence="6">
    <location>
        <begin position="593"/>
        <end position="603"/>
    </location>
</feature>
<keyword evidence="4" id="KW-0539">Nucleus</keyword>
<keyword evidence="2" id="KW-0433">Leucine-rich repeat</keyword>
<feature type="compositionally biased region" description="Acidic residues" evidence="6">
    <location>
        <begin position="58"/>
        <end position="81"/>
    </location>
</feature>
<feature type="region of interest" description="Disordered" evidence="6">
    <location>
        <begin position="678"/>
        <end position="812"/>
    </location>
</feature>
<accession>A0A9W8JLD8</accession>
<dbReference type="PANTHER" id="PTHR45973">
    <property type="entry name" value="PROTEIN PHOSPHATASE 1 REGULATORY SUBUNIT SDS22-RELATED"/>
    <property type="match status" value="1"/>
</dbReference>
<gene>
    <name evidence="8" type="ORF">H1R20_g431</name>
</gene>
<dbReference type="SMART" id="SM00369">
    <property type="entry name" value="LRR_TYP"/>
    <property type="match status" value="6"/>
</dbReference>
<comment type="similarity">
    <text evidence="5">Belongs to the SDS22 family.</text>
</comment>
<feature type="compositionally biased region" description="Basic and acidic residues" evidence="6">
    <location>
        <begin position="720"/>
        <end position="737"/>
    </location>
</feature>
<dbReference type="Pfam" id="PF13855">
    <property type="entry name" value="LRR_8"/>
    <property type="match status" value="1"/>
</dbReference>
<feature type="domain" description="U2A'/phosphoprotein 32 family A C-terminal" evidence="7">
    <location>
        <begin position="376"/>
        <end position="394"/>
    </location>
</feature>
<reference evidence="8" key="1">
    <citation type="submission" date="2022-06" db="EMBL/GenBank/DDBJ databases">
        <title>Genome Sequence of Candolleomyces eurysporus.</title>
        <authorList>
            <person name="Buettner E."/>
        </authorList>
    </citation>
    <scope>NUCLEOTIDE SEQUENCE</scope>
    <source>
        <strain evidence="8">VTCC 930004</strain>
    </source>
</reference>
<dbReference type="FunFam" id="3.80.10.10:FF:000312">
    <property type="entry name" value="Protein phosphatases pp1 regulatory subunit, putative"/>
    <property type="match status" value="1"/>
</dbReference>
<dbReference type="InterPro" id="IPR032675">
    <property type="entry name" value="LRR_dom_sf"/>
</dbReference>
<dbReference type="SMART" id="SM00365">
    <property type="entry name" value="LRR_SD22"/>
    <property type="match status" value="9"/>
</dbReference>
<dbReference type="OrthoDB" id="266138at2759"/>
<dbReference type="InterPro" id="IPR003591">
    <property type="entry name" value="Leu-rich_rpt_typical-subtyp"/>
</dbReference>
<comment type="subcellular location">
    <subcellularLocation>
        <location evidence="1">Nucleus</location>
    </subcellularLocation>
</comment>
<organism evidence="8 9">
    <name type="scientific">Candolleomyces eurysporus</name>
    <dbReference type="NCBI Taxonomy" id="2828524"/>
    <lineage>
        <taxon>Eukaryota</taxon>
        <taxon>Fungi</taxon>
        <taxon>Dikarya</taxon>
        <taxon>Basidiomycota</taxon>
        <taxon>Agaricomycotina</taxon>
        <taxon>Agaricomycetes</taxon>
        <taxon>Agaricomycetidae</taxon>
        <taxon>Agaricales</taxon>
        <taxon>Agaricineae</taxon>
        <taxon>Psathyrellaceae</taxon>
        <taxon>Candolleomyces</taxon>
    </lineage>
</organism>
<comment type="caution">
    <text evidence="8">The sequence shown here is derived from an EMBL/GenBank/DDBJ whole genome shotgun (WGS) entry which is preliminary data.</text>
</comment>
<dbReference type="InterPro" id="IPR050576">
    <property type="entry name" value="Cilia_flagella_integrity"/>
</dbReference>
<feature type="compositionally biased region" description="Basic and acidic residues" evidence="6">
    <location>
        <begin position="678"/>
        <end position="690"/>
    </location>
</feature>
<evidence type="ECO:0000256" key="6">
    <source>
        <dbReference type="SAM" id="MobiDB-lite"/>
    </source>
</evidence>
<dbReference type="PROSITE" id="PS51450">
    <property type="entry name" value="LRR"/>
    <property type="match status" value="6"/>
</dbReference>